<evidence type="ECO:0000256" key="1">
    <source>
        <dbReference type="SAM" id="Phobius"/>
    </source>
</evidence>
<accession>V2Y6X1</accession>
<name>V2Y6X1_9FIRM</name>
<dbReference type="HOGENOM" id="CLU_1567878_0_0_9"/>
<dbReference type="STRING" id="592026.GCWU0000282_000045"/>
<evidence type="ECO:0000313" key="2">
    <source>
        <dbReference type="EMBL" id="ESL04658.1"/>
    </source>
</evidence>
<proteinExistence type="predicted"/>
<organism evidence="2 3">
    <name type="scientific">Catonella morbi ATCC 51271</name>
    <dbReference type="NCBI Taxonomy" id="592026"/>
    <lineage>
        <taxon>Bacteria</taxon>
        <taxon>Bacillati</taxon>
        <taxon>Bacillota</taxon>
        <taxon>Clostridia</taxon>
        <taxon>Lachnospirales</taxon>
        <taxon>Lachnospiraceae</taxon>
        <taxon>Catonella</taxon>
    </lineage>
</organism>
<keyword evidence="1" id="KW-0472">Membrane</keyword>
<dbReference type="Proteomes" id="UP000018227">
    <property type="component" value="Unassembled WGS sequence"/>
</dbReference>
<dbReference type="InterPro" id="IPR012902">
    <property type="entry name" value="N_methyl_site"/>
</dbReference>
<sequence>MNNKGYSLLEAIIIVVILGVIAGFMMTSSGLLDGRRTKACADNISSLLEKVRATNLGKDEVTINIYEDTGKGIKADIVTKVKAKNPSDPDKLSRVTEDVGNDNLEISYSTDLSGSSPILLGSGSMEFSFNRSTGSVKNTTPAGIKCIIVRRGTAEKKIKIYTETGKVSVE</sequence>
<protein>
    <submittedName>
        <fullName evidence="2">Prepilin-type cleavage/methylation protein</fullName>
    </submittedName>
</protein>
<keyword evidence="1" id="KW-1133">Transmembrane helix</keyword>
<keyword evidence="3" id="KW-1185">Reference proteome</keyword>
<dbReference type="EMBL" id="ACIL03000002">
    <property type="protein sequence ID" value="ESL04658.1"/>
    <property type="molecule type" value="Genomic_DNA"/>
</dbReference>
<evidence type="ECO:0000313" key="3">
    <source>
        <dbReference type="Proteomes" id="UP000018227"/>
    </source>
</evidence>
<dbReference type="PROSITE" id="PS00409">
    <property type="entry name" value="PROKAR_NTER_METHYL"/>
    <property type="match status" value="1"/>
</dbReference>
<feature type="transmembrane region" description="Helical" evidence="1">
    <location>
        <begin position="6"/>
        <end position="26"/>
    </location>
</feature>
<keyword evidence="1" id="KW-0812">Transmembrane</keyword>
<gene>
    <name evidence="2" type="ORF">GCWU0000282_000045</name>
</gene>
<dbReference type="AlphaFoldDB" id="V2Y6X1"/>
<reference evidence="2 3" key="1">
    <citation type="submission" date="2013-06" db="EMBL/GenBank/DDBJ databases">
        <authorList>
            <person name="Weinstock G."/>
            <person name="Sodergren E."/>
            <person name="Clifton S."/>
            <person name="Fulton L."/>
            <person name="Fulton B."/>
            <person name="Courtney L."/>
            <person name="Fronick C."/>
            <person name="Harrison M."/>
            <person name="Strong C."/>
            <person name="Farmer C."/>
            <person name="Delahaunty K."/>
            <person name="Markovic C."/>
            <person name="Hall O."/>
            <person name="Minx P."/>
            <person name="Tomlinson C."/>
            <person name="Mitreva M."/>
            <person name="Nelson J."/>
            <person name="Hou S."/>
            <person name="Wollam A."/>
            <person name="Pepin K.H."/>
            <person name="Johnson M."/>
            <person name="Bhonagiri V."/>
            <person name="Nash W.E."/>
            <person name="Warren W."/>
            <person name="Chinwalla A."/>
            <person name="Mardis E.R."/>
            <person name="Wilson R.K."/>
        </authorList>
    </citation>
    <scope>NUCLEOTIDE SEQUENCE [LARGE SCALE GENOMIC DNA]</scope>
    <source>
        <strain evidence="2 3">ATCC 51271</strain>
    </source>
</reference>
<comment type="caution">
    <text evidence="2">The sequence shown here is derived from an EMBL/GenBank/DDBJ whole genome shotgun (WGS) entry which is preliminary data.</text>
</comment>
<dbReference type="RefSeq" id="WP_023352950.1">
    <property type="nucleotide sequence ID" value="NZ_KI535366.1"/>
</dbReference>